<dbReference type="EMBL" id="ML732288">
    <property type="protein sequence ID" value="KAB8070881.1"/>
    <property type="molecule type" value="Genomic_DNA"/>
</dbReference>
<evidence type="ECO:0000256" key="1">
    <source>
        <dbReference type="SAM" id="SignalP"/>
    </source>
</evidence>
<proteinExistence type="predicted"/>
<evidence type="ECO:0000313" key="3">
    <source>
        <dbReference type="Proteomes" id="UP000326565"/>
    </source>
</evidence>
<evidence type="ECO:0008006" key="4">
    <source>
        <dbReference type="Google" id="ProtNLM"/>
    </source>
</evidence>
<sequence length="99" mass="11318">MMPWFSAVFFSPALSNVTLMTLPYKKCGERRGNSVGSYPMWRLLGGLSPGTIRGWHPWTLLESRNTQHREEIDILHGAERVALIDGNWSKRLTPVIHSR</sequence>
<dbReference type="AlphaFoldDB" id="A0A5N5WQP2"/>
<feature type="signal peptide" evidence="1">
    <location>
        <begin position="1"/>
        <end position="15"/>
    </location>
</feature>
<name>A0A5N5WQP2_9EURO</name>
<feature type="chain" id="PRO_5025045053" description="Secreted protein" evidence="1">
    <location>
        <begin position="16"/>
        <end position="99"/>
    </location>
</feature>
<reference evidence="2 3" key="1">
    <citation type="submission" date="2019-04" db="EMBL/GenBank/DDBJ databases">
        <title>Friends and foes A comparative genomics study of 23 Aspergillus species from section Flavi.</title>
        <authorList>
            <consortium name="DOE Joint Genome Institute"/>
            <person name="Kjaerbolling I."/>
            <person name="Vesth T."/>
            <person name="Frisvad J.C."/>
            <person name="Nybo J.L."/>
            <person name="Theobald S."/>
            <person name="Kildgaard S."/>
            <person name="Isbrandt T."/>
            <person name="Kuo A."/>
            <person name="Sato A."/>
            <person name="Lyhne E.K."/>
            <person name="Kogle M.E."/>
            <person name="Wiebenga A."/>
            <person name="Kun R.S."/>
            <person name="Lubbers R.J."/>
            <person name="Makela M.R."/>
            <person name="Barry K."/>
            <person name="Chovatia M."/>
            <person name="Clum A."/>
            <person name="Daum C."/>
            <person name="Haridas S."/>
            <person name="He G."/>
            <person name="LaButti K."/>
            <person name="Lipzen A."/>
            <person name="Mondo S."/>
            <person name="Riley R."/>
            <person name="Salamov A."/>
            <person name="Simmons B.A."/>
            <person name="Magnuson J.K."/>
            <person name="Henrissat B."/>
            <person name="Mortensen U.H."/>
            <person name="Larsen T.O."/>
            <person name="Devries R.P."/>
            <person name="Grigoriev I.V."/>
            <person name="Machida M."/>
            <person name="Baker S.E."/>
            <person name="Andersen M.R."/>
        </authorList>
    </citation>
    <scope>NUCLEOTIDE SEQUENCE [LARGE SCALE GENOMIC DNA]</scope>
    <source>
        <strain evidence="2 3">CBS 151.66</strain>
    </source>
</reference>
<evidence type="ECO:0000313" key="2">
    <source>
        <dbReference type="EMBL" id="KAB8070881.1"/>
    </source>
</evidence>
<keyword evidence="3" id="KW-1185">Reference proteome</keyword>
<organism evidence="2 3">
    <name type="scientific">Aspergillus leporis</name>
    <dbReference type="NCBI Taxonomy" id="41062"/>
    <lineage>
        <taxon>Eukaryota</taxon>
        <taxon>Fungi</taxon>
        <taxon>Dikarya</taxon>
        <taxon>Ascomycota</taxon>
        <taxon>Pezizomycotina</taxon>
        <taxon>Eurotiomycetes</taxon>
        <taxon>Eurotiomycetidae</taxon>
        <taxon>Eurotiales</taxon>
        <taxon>Aspergillaceae</taxon>
        <taxon>Aspergillus</taxon>
        <taxon>Aspergillus subgen. Circumdati</taxon>
    </lineage>
</organism>
<protein>
    <recommendedName>
        <fullName evidence="4">Secreted protein</fullName>
    </recommendedName>
</protein>
<gene>
    <name evidence="2" type="ORF">BDV29DRAFT_27005</name>
</gene>
<accession>A0A5N5WQP2</accession>
<keyword evidence="1" id="KW-0732">Signal</keyword>
<dbReference type="Proteomes" id="UP000326565">
    <property type="component" value="Unassembled WGS sequence"/>
</dbReference>